<dbReference type="HAMAP" id="MF_00182">
    <property type="entry name" value="Formyl_trans"/>
    <property type="match status" value="1"/>
</dbReference>
<dbReference type="RefSeq" id="WP_126500189.1">
    <property type="nucleotide sequence ID" value="NZ_CAURCD010000048.1"/>
</dbReference>
<dbReference type="GO" id="GO:0005829">
    <property type="term" value="C:cytosol"/>
    <property type="evidence" value="ECO:0007669"/>
    <property type="project" value="TreeGrafter"/>
</dbReference>
<evidence type="ECO:0000256" key="3">
    <source>
        <dbReference type="ARBA" id="ARBA00022679"/>
    </source>
</evidence>
<evidence type="ECO:0000313" key="9">
    <source>
        <dbReference type="Proteomes" id="UP000282386"/>
    </source>
</evidence>
<evidence type="ECO:0000256" key="5">
    <source>
        <dbReference type="HAMAP-Rule" id="MF_00182"/>
    </source>
</evidence>
<keyword evidence="3 5" id="KW-0808">Transferase</keyword>
<dbReference type="Proteomes" id="UP000282386">
    <property type="component" value="Chromosome"/>
</dbReference>
<dbReference type="InterPro" id="IPR036477">
    <property type="entry name" value="Formyl_transf_N_sf"/>
</dbReference>
<organism evidence="8 9">
    <name type="scientific">Rothia aeria</name>
    <dbReference type="NCBI Taxonomy" id="172042"/>
    <lineage>
        <taxon>Bacteria</taxon>
        <taxon>Bacillati</taxon>
        <taxon>Actinomycetota</taxon>
        <taxon>Actinomycetes</taxon>
        <taxon>Micrococcales</taxon>
        <taxon>Micrococcaceae</taxon>
        <taxon>Rothia</taxon>
    </lineage>
</organism>
<dbReference type="PANTHER" id="PTHR11138">
    <property type="entry name" value="METHIONYL-TRNA FORMYLTRANSFERASE"/>
    <property type="match status" value="1"/>
</dbReference>
<dbReference type="InterPro" id="IPR044135">
    <property type="entry name" value="Met-tRNA-FMT_C"/>
</dbReference>
<feature type="binding site" evidence="5">
    <location>
        <begin position="109"/>
        <end position="112"/>
    </location>
    <ligand>
        <name>(6S)-5,6,7,8-tetrahydrofolate</name>
        <dbReference type="ChEBI" id="CHEBI:57453"/>
    </ligand>
</feature>
<dbReference type="SUPFAM" id="SSF53328">
    <property type="entry name" value="Formyltransferase"/>
    <property type="match status" value="1"/>
</dbReference>
<gene>
    <name evidence="5 8" type="primary">fmt</name>
    <name evidence="8" type="ORF">NCTC10207_01408</name>
</gene>
<dbReference type="InterPro" id="IPR011034">
    <property type="entry name" value="Formyl_transferase-like_C_sf"/>
</dbReference>
<evidence type="ECO:0000256" key="4">
    <source>
        <dbReference type="ARBA" id="ARBA00022917"/>
    </source>
</evidence>
<feature type="domain" description="Formyl transferase N-terminal" evidence="6">
    <location>
        <begin position="3"/>
        <end position="178"/>
    </location>
</feature>
<dbReference type="EMBL" id="LR134479">
    <property type="protein sequence ID" value="VEI23307.1"/>
    <property type="molecule type" value="Genomic_DNA"/>
</dbReference>
<dbReference type="Pfam" id="PF00551">
    <property type="entry name" value="Formyl_trans_N"/>
    <property type="match status" value="1"/>
</dbReference>
<dbReference type="InterPro" id="IPR002376">
    <property type="entry name" value="Formyl_transf_N"/>
</dbReference>
<proteinExistence type="inferred from homology"/>
<sequence length="309" mass="32465">MKILYAGTPEIAVAPLNALVASEEVEVVGVLTREDAPVGRKRILSASAVAQRAEQLGIPVIKASQWSAQTAHAIASLGADAAAVVAYGALLPQEALKLLPHGWVNLHFSALPAYRGAAPVQRALMAGETTIYSNTFLIEEGLDTGSVFERDSTPVGDEDTAGSILNRLAETGGELLLRTFARIAEGQTGTPQTGQASYAHKMSIADGRLDFNEPAERVLATFRGVTPEPGAWCELAGNRFKIAALQRGSHETELAPGQIQLRGKKVYVGTGAGELQLVRVQPAGKKVMDAPAWARGVGSDLAEGKVVLA</sequence>
<comment type="function">
    <text evidence="5">Attaches a formyl group to the free amino group of methionyl-tRNA(fMet). The formyl group appears to play a dual role in the initiator identity of N-formylmethionyl-tRNA by promoting its recognition by IF2 and preventing the misappropriation of this tRNA by the elongation apparatus.</text>
</comment>
<protein>
    <recommendedName>
        <fullName evidence="2 5">Methionyl-tRNA formyltransferase</fullName>
        <ecNumber evidence="2 5">2.1.2.9</ecNumber>
    </recommendedName>
</protein>
<dbReference type="AlphaFoldDB" id="A0A7T9UNC0"/>
<name>A0A7T9UNC0_9MICC</name>
<dbReference type="PANTHER" id="PTHR11138:SF5">
    <property type="entry name" value="METHIONYL-TRNA FORMYLTRANSFERASE, MITOCHONDRIAL"/>
    <property type="match status" value="1"/>
</dbReference>
<reference evidence="8 9" key="1">
    <citation type="submission" date="2018-12" db="EMBL/GenBank/DDBJ databases">
        <authorList>
            <consortium name="Pathogen Informatics"/>
        </authorList>
    </citation>
    <scope>NUCLEOTIDE SEQUENCE [LARGE SCALE GENOMIC DNA]</scope>
    <source>
        <strain evidence="8 9">NCTC10207</strain>
    </source>
</reference>
<dbReference type="GeneID" id="93862768"/>
<dbReference type="GO" id="GO:0004479">
    <property type="term" value="F:methionyl-tRNA formyltransferase activity"/>
    <property type="evidence" value="ECO:0007669"/>
    <property type="project" value="UniProtKB-UniRule"/>
</dbReference>
<evidence type="ECO:0000259" key="7">
    <source>
        <dbReference type="Pfam" id="PF02911"/>
    </source>
</evidence>
<dbReference type="InterPro" id="IPR005794">
    <property type="entry name" value="Fmt"/>
</dbReference>
<evidence type="ECO:0000256" key="1">
    <source>
        <dbReference type="ARBA" id="ARBA00010699"/>
    </source>
</evidence>
<accession>A0A7T9UNC0</accession>
<dbReference type="Pfam" id="PF02911">
    <property type="entry name" value="Formyl_trans_C"/>
    <property type="match status" value="1"/>
</dbReference>
<dbReference type="EC" id="2.1.2.9" evidence="2 5"/>
<dbReference type="NCBIfam" id="TIGR00460">
    <property type="entry name" value="fmt"/>
    <property type="match status" value="1"/>
</dbReference>
<keyword evidence="4 5" id="KW-0648">Protein biosynthesis</keyword>
<dbReference type="InterPro" id="IPR005793">
    <property type="entry name" value="Formyl_trans_C"/>
</dbReference>
<dbReference type="Gene3D" id="3.40.50.12230">
    <property type="match status" value="1"/>
</dbReference>
<dbReference type="CDD" id="cd08704">
    <property type="entry name" value="Met_tRNA_FMT_C"/>
    <property type="match status" value="1"/>
</dbReference>
<comment type="similarity">
    <text evidence="1 5">Belongs to the Fmt family.</text>
</comment>
<evidence type="ECO:0000259" key="6">
    <source>
        <dbReference type="Pfam" id="PF00551"/>
    </source>
</evidence>
<evidence type="ECO:0000313" key="8">
    <source>
        <dbReference type="EMBL" id="VEI23307.1"/>
    </source>
</evidence>
<comment type="catalytic activity">
    <reaction evidence="5">
        <text>L-methionyl-tRNA(fMet) + (6R)-10-formyltetrahydrofolate = N-formyl-L-methionyl-tRNA(fMet) + (6S)-5,6,7,8-tetrahydrofolate + H(+)</text>
        <dbReference type="Rhea" id="RHEA:24380"/>
        <dbReference type="Rhea" id="RHEA-COMP:9952"/>
        <dbReference type="Rhea" id="RHEA-COMP:9953"/>
        <dbReference type="ChEBI" id="CHEBI:15378"/>
        <dbReference type="ChEBI" id="CHEBI:57453"/>
        <dbReference type="ChEBI" id="CHEBI:78530"/>
        <dbReference type="ChEBI" id="CHEBI:78844"/>
        <dbReference type="ChEBI" id="CHEBI:195366"/>
        <dbReference type="EC" id="2.1.2.9"/>
    </reaction>
</comment>
<evidence type="ECO:0000256" key="2">
    <source>
        <dbReference type="ARBA" id="ARBA00012261"/>
    </source>
</evidence>
<dbReference type="InterPro" id="IPR041711">
    <property type="entry name" value="Met-tRNA-FMT_N"/>
</dbReference>
<dbReference type="CDD" id="cd08646">
    <property type="entry name" value="FMT_core_Met-tRNA-FMT_N"/>
    <property type="match status" value="1"/>
</dbReference>
<feature type="domain" description="Formyl transferase C-terminal" evidence="7">
    <location>
        <begin position="202"/>
        <end position="296"/>
    </location>
</feature>
<dbReference type="SUPFAM" id="SSF50486">
    <property type="entry name" value="FMT C-terminal domain-like"/>
    <property type="match status" value="1"/>
</dbReference>